<dbReference type="EMBL" id="JAGFBR010000018">
    <property type="protein sequence ID" value="KAH0450272.1"/>
    <property type="molecule type" value="Genomic_DNA"/>
</dbReference>
<keyword evidence="3" id="KW-1185">Reference proteome</keyword>
<feature type="compositionally biased region" description="Basic and acidic residues" evidence="1">
    <location>
        <begin position="202"/>
        <end position="219"/>
    </location>
</feature>
<feature type="region of interest" description="Disordered" evidence="1">
    <location>
        <begin position="200"/>
        <end position="232"/>
    </location>
</feature>
<feature type="region of interest" description="Disordered" evidence="1">
    <location>
        <begin position="456"/>
        <end position="475"/>
    </location>
</feature>
<organism evidence="2 3">
    <name type="scientific">Dendrobium chrysotoxum</name>
    <name type="common">Orchid</name>
    <dbReference type="NCBI Taxonomy" id="161865"/>
    <lineage>
        <taxon>Eukaryota</taxon>
        <taxon>Viridiplantae</taxon>
        <taxon>Streptophyta</taxon>
        <taxon>Embryophyta</taxon>
        <taxon>Tracheophyta</taxon>
        <taxon>Spermatophyta</taxon>
        <taxon>Magnoliopsida</taxon>
        <taxon>Liliopsida</taxon>
        <taxon>Asparagales</taxon>
        <taxon>Orchidaceae</taxon>
        <taxon>Epidendroideae</taxon>
        <taxon>Malaxideae</taxon>
        <taxon>Dendrobiinae</taxon>
        <taxon>Dendrobium</taxon>
    </lineage>
</organism>
<feature type="compositionally biased region" description="Polar residues" evidence="1">
    <location>
        <begin position="657"/>
        <end position="667"/>
    </location>
</feature>
<feature type="region of interest" description="Disordered" evidence="1">
    <location>
        <begin position="722"/>
        <end position="747"/>
    </location>
</feature>
<dbReference type="GO" id="GO:0031593">
    <property type="term" value="F:polyubiquitin modification-dependent protein binding"/>
    <property type="evidence" value="ECO:0007669"/>
    <property type="project" value="TreeGrafter"/>
</dbReference>
<feature type="region of interest" description="Disordered" evidence="1">
    <location>
        <begin position="651"/>
        <end position="677"/>
    </location>
</feature>
<sequence>MGFKLLVSYVEDGHTLHLVVRQPYQSATFIGSEGQSGNPGLPYLEHIKSNYAPDSMPNHSNQVSRTVVLEAVNIDQADLDPTLLNRIMTNILNSFGATNGSGNVSTNIQEANSGRLPRSFGYTGVSSSQNQPHITTQTSQNLPNISSQRIASDRQPAAFQFPTAISSGSQNLPAIPHSLTTLQQYLTHLKNVFWRDIPGSNDSDHNSSGEASTVHHNEGGDNISLSHHPSRRGDIPTPAALAEILHSTRQLLAEHVEERLLVGREVEGKVFFKSFDSGGLFGQFFLKQFLTKGLARTLENDTNVTDYEVRSNVQSSAFRTGFFLQNLGSLFLELGRTTMTLRMGQIPVDMFKDFSFMKAEAVVNAGPAVFISASGPNPVMVQPVPFYPAPSFGGMDMGSTNSVHGPESERVGSATFPRNIDIRIHAVSCAVPIPASSQNGLGGAQLQQENLDSTRASADGDSVHQPVQAHPRSGTLTGEFGLRVVPVRTVVAMPAGISNSQSNLSDNLAPLLHPLISRIRQRNSGSVNDALSPQAFPFHQGGIEANPESIPDSLRQIFESYIGGSVPEAQVSSYTVPVVSGSNMSPVAQIDHQGTRVYITSQQTPNSDGERNSHVNDVENAGQGSLPQYLNIFNHPSTTVVLGEQVNTGGVYHQGSAPDSRTEQASTEIGAESNEASVSVNDQGVLFSSYLRHLMPLLVQETPISQDVSNVDSNSLTLETQRVDLNDPSSSQHQRDPPEPPSPKRHKGYERSKFELVFKFRENECSQAFLVLFLHDYDIKGYLFVREVNEAASFVVMPKLFLAYSFSFKLQYQFEQTLDHIQWEIHHLLPIATTPETLPCNSIALSYMLSPTPDILWADLSG</sequence>
<evidence type="ECO:0000256" key="1">
    <source>
        <dbReference type="SAM" id="MobiDB-lite"/>
    </source>
</evidence>
<dbReference type="PANTHER" id="PTHR15204">
    <property type="entry name" value="LARGE PROLINE-RICH PROTEIN BAG6"/>
    <property type="match status" value="1"/>
</dbReference>
<protein>
    <submittedName>
        <fullName evidence="2">Uncharacterized protein</fullName>
    </submittedName>
</protein>
<dbReference type="Proteomes" id="UP000775213">
    <property type="component" value="Unassembled WGS sequence"/>
</dbReference>
<dbReference type="GO" id="GO:0071818">
    <property type="term" value="C:BAT3 complex"/>
    <property type="evidence" value="ECO:0007669"/>
    <property type="project" value="TreeGrafter"/>
</dbReference>
<reference evidence="2 3" key="1">
    <citation type="journal article" date="2021" name="Hortic Res">
        <title>Chromosome-scale assembly of the Dendrobium chrysotoxum genome enhances the understanding of orchid evolution.</title>
        <authorList>
            <person name="Zhang Y."/>
            <person name="Zhang G.Q."/>
            <person name="Zhang D."/>
            <person name="Liu X.D."/>
            <person name="Xu X.Y."/>
            <person name="Sun W.H."/>
            <person name="Yu X."/>
            <person name="Zhu X."/>
            <person name="Wang Z.W."/>
            <person name="Zhao X."/>
            <person name="Zhong W.Y."/>
            <person name="Chen H."/>
            <person name="Yin W.L."/>
            <person name="Huang T."/>
            <person name="Niu S.C."/>
            <person name="Liu Z.J."/>
        </authorList>
    </citation>
    <scope>NUCLEOTIDE SEQUENCE [LARGE SCALE GENOMIC DNA]</scope>
    <source>
        <strain evidence="2">Lindl</strain>
    </source>
</reference>
<dbReference type="AlphaFoldDB" id="A0AAV7G474"/>
<proteinExistence type="predicted"/>
<dbReference type="PANTHER" id="PTHR15204:SF0">
    <property type="entry name" value="LARGE PROLINE-RICH PROTEIN BAG6"/>
    <property type="match status" value="1"/>
</dbReference>
<dbReference type="GO" id="GO:0036503">
    <property type="term" value="P:ERAD pathway"/>
    <property type="evidence" value="ECO:0007669"/>
    <property type="project" value="TreeGrafter"/>
</dbReference>
<evidence type="ECO:0000313" key="2">
    <source>
        <dbReference type="EMBL" id="KAH0450272.1"/>
    </source>
</evidence>
<gene>
    <name evidence="2" type="ORF">IEQ34_020964</name>
</gene>
<dbReference type="GO" id="GO:0051787">
    <property type="term" value="F:misfolded protein binding"/>
    <property type="evidence" value="ECO:0007669"/>
    <property type="project" value="TreeGrafter"/>
</dbReference>
<evidence type="ECO:0000313" key="3">
    <source>
        <dbReference type="Proteomes" id="UP000775213"/>
    </source>
</evidence>
<name>A0AAV7G474_DENCH</name>
<comment type="caution">
    <text evidence="2">The sequence shown here is derived from an EMBL/GenBank/DDBJ whole genome shotgun (WGS) entry which is preliminary data.</text>
</comment>
<accession>A0AAV7G474</accession>